<evidence type="ECO:0000313" key="1">
    <source>
        <dbReference type="EMBL" id="ACK50387.1"/>
    </source>
</evidence>
<proteinExistence type="predicted"/>
<dbReference type="NCBIfam" id="NF047746">
    <property type="entry name" value="SocB_toxin"/>
    <property type="match status" value="1"/>
</dbReference>
<dbReference type="OrthoDB" id="7828352at2"/>
<dbReference type="Proteomes" id="UP000002257">
    <property type="component" value="Chromosome"/>
</dbReference>
<dbReference type="eggNOG" id="ENOG502Z9WQ">
    <property type="taxonomic scope" value="Bacteria"/>
</dbReference>
<dbReference type="EMBL" id="CP001280">
    <property type="protein sequence ID" value="ACK50387.1"/>
    <property type="molecule type" value="Genomic_DNA"/>
</dbReference>
<gene>
    <name evidence="1" type="ordered locus">Msil_1422</name>
</gene>
<keyword evidence="2" id="KW-1185">Reference proteome</keyword>
<evidence type="ECO:0000313" key="2">
    <source>
        <dbReference type="Proteomes" id="UP000002257"/>
    </source>
</evidence>
<dbReference type="STRING" id="395965.Msil_1422"/>
<name>B8ESQ2_METSB</name>
<protein>
    <submittedName>
        <fullName evidence="1">Uncharacterized protein</fullName>
    </submittedName>
</protein>
<dbReference type="AlphaFoldDB" id="B8ESQ2"/>
<sequence>MKTRRLSEIDLARLAALTPGPQLEHALRSYDAGGGAWSYDPVRSSTSDIVGANTPLFERLAQPPWEKIGRQIEIACKRGEVQAQANLEVGKVLFEGARRKGWSAVHFPMGRLPIGITETVRYWSDVLLADQDGVFIPFFDHRRKDGIENRSIRQIVFSMQHLWVRERHPDVSEARLAIIQFPTAKDTRRIHVEFHREADLLPYAEIDKRIRIVYETWARVLDERRRRAPETGTGGPNPFGF</sequence>
<dbReference type="Pfam" id="PF26318">
    <property type="entry name" value="SocB"/>
    <property type="match status" value="1"/>
</dbReference>
<accession>B8ESQ2</accession>
<dbReference type="KEGG" id="msl:Msil_1422"/>
<reference evidence="1 2" key="1">
    <citation type="journal article" date="2010" name="J. Bacteriol.">
        <title>Complete genome sequence of the aerobic facultative methanotroph Methylocella silvestris BL2.</title>
        <authorList>
            <person name="Chen Y."/>
            <person name="Crombie A."/>
            <person name="Rahman M.T."/>
            <person name="Dedysh S.N."/>
            <person name="Liesack W."/>
            <person name="Stott M.B."/>
            <person name="Alam M."/>
            <person name="Theisen A.R."/>
            <person name="Murrell J.C."/>
            <person name="Dunfield P.F."/>
        </authorList>
    </citation>
    <scope>NUCLEOTIDE SEQUENCE [LARGE SCALE GENOMIC DNA]</scope>
    <source>
        <strain evidence="2">DSM 15510 / CIP 108128 / LMG 27833 / NCIMB 13906 / BL2</strain>
    </source>
</reference>
<dbReference type="InterPro" id="IPR059063">
    <property type="entry name" value="SocB"/>
</dbReference>
<organism evidence="1 2">
    <name type="scientific">Methylocella silvestris (strain DSM 15510 / CIP 108128 / LMG 27833 / NCIMB 13906 / BL2)</name>
    <dbReference type="NCBI Taxonomy" id="395965"/>
    <lineage>
        <taxon>Bacteria</taxon>
        <taxon>Pseudomonadati</taxon>
        <taxon>Pseudomonadota</taxon>
        <taxon>Alphaproteobacteria</taxon>
        <taxon>Hyphomicrobiales</taxon>
        <taxon>Beijerinckiaceae</taxon>
        <taxon>Methylocella</taxon>
    </lineage>
</organism>
<dbReference type="RefSeq" id="WP_012590457.1">
    <property type="nucleotide sequence ID" value="NC_011666.1"/>
</dbReference>
<dbReference type="HOGENOM" id="CLU_079290_0_0_5"/>